<evidence type="ECO:0000313" key="3">
    <source>
        <dbReference type="Proteomes" id="UP001611450"/>
    </source>
</evidence>
<organism evidence="2 3">
    <name type="scientific">Nocardia beijingensis</name>
    <dbReference type="NCBI Taxonomy" id="95162"/>
    <lineage>
        <taxon>Bacteria</taxon>
        <taxon>Bacillati</taxon>
        <taxon>Actinomycetota</taxon>
        <taxon>Actinomycetes</taxon>
        <taxon>Mycobacteriales</taxon>
        <taxon>Nocardiaceae</taxon>
        <taxon>Nocardia</taxon>
    </lineage>
</organism>
<dbReference type="InterPro" id="IPR036390">
    <property type="entry name" value="WH_DNA-bd_sf"/>
</dbReference>
<dbReference type="InterPro" id="IPR036388">
    <property type="entry name" value="WH-like_DNA-bd_sf"/>
</dbReference>
<protein>
    <submittedName>
        <fullName evidence="2">ROK family protein</fullName>
    </submittedName>
</protein>
<dbReference type="Gene3D" id="1.10.10.10">
    <property type="entry name" value="Winged helix-like DNA-binding domain superfamily/Winged helix DNA-binding domain"/>
    <property type="match status" value="1"/>
</dbReference>
<dbReference type="Pfam" id="PF13412">
    <property type="entry name" value="HTH_24"/>
    <property type="match status" value="1"/>
</dbReference>
<dbReference type="Pfam" id="PF00480">
    <property type="entry name" value="ROK"/>
    <property type="match status" value="1"/>
</dbReference>
<dbReference type="RefSeq" id="WP_396944693.1">
    <property type="nucleotide sequence ID" value="NZ_JBIRXV010000001.1"/>
</dbReference>
<comment type="similarity">
    <text evidence="1">Belongs to the ROK (NagC/XylR) family.</text>
</comment>
<sequence>MAEGSAGAVLRALLELGPAPRSSIARHAGISPATVTWQTRALLEAGLILELPETAGASGIGRPHSPLALDTAGNVAIAVHIAATHTTVALVDIGGTLRHTTKVPHRTHAPYDILATAAAEVCRVRDDFGDLRIVGLGVATGGRVDRTAGSVVDHAFLRWHDVPVREYLAARTGLPTQLDSHTRALMHAEQLFGRMGATASSVVLFVGNVIDVAIAVHGQVHYGPRSGAGSIESLLGLGAGKSAQGDSSLNDYYSDHALLQRYGLASTVPELVAVAAENTSVRDMFLERARVLGRVVAALIDLLDPESVVIVDRGRRIGGVSETYLAAVREHSLLCADPAELVACSSFEGRVLEMSAGAVVLHGLFHTPLRALEAAV</sequence>
<dbReference type="EMBL" id="JBIRXV010000001">
    <property type="protein sequence ID" value="MFI2321062.1"/>
    <property type="molecule type" value="Genomic_DNA"/>
</dbReference>
<proteinExistence type="inferred from homology"/>
<keyword evidence="3" id="KW-1185">Reference proteome</keyword>
<evidence type="ECO:0000313" key="2">
    <source>
        <dbReference type="EMBL" id="MFI2321062.1"/>
    </source>
</evidence>
<dbReference type="Gene3D" id="3.30.420.40">
    <property type="match status" value="2"/>
</dbReference>
<dbReference type="PANTHER" id="PTHR18964">
    <property type="entry name" value="ROK (REPRESSOR, ORF, KINASE) FAMILY"/>
    <property type="match status" value="1"/>
</dbReference>
<name>A0ABW7WDL6_9NOCA</name>
<dbReference type="InterPro" id="IPR000600">
    <property type="entry name" value="ROK"/>
</dbReference>
<dbReference type="SUPFAM" id="SSF46785">
    <property type="entry name" value="Winged helix' DNA-binding domain"/>
    <property type="match status" value="1"/>
</dbReference>
<accession>A0ABW7WDL6</accession>
<comment type="caution">
    <text evidence="2">The sequence shown here is derived from an EMBL/GenBank/DDBJ whole genome shotgun (WGS) entry which is preliminary data.</text>
</comment>
<dbReference type="PANTHER" id="PTHR18964:SF149">
    <property type="entry name" value="BIFUNCTIONAL UDP-N-ACETYLGLUCOSAMINE 2-EPIMERASE_N-ACETYLMANNOSAMINE KINASE"/>
    <property type="match status" value="1"/>
</dbReference>
<dbReference type="InterPro" id="IPR043129">
    <property type="entry name" value="ATPase_NBD"/>
</dbReference>
<gene>
    <name evidence="2" type="ORF">ACH47G_11265</name>
</gene>
<dbReference type="SUPFAM" id="SSF53067">
    <property type="entry name" value="Actin-like ATPase domain"/>
    <property type="match status" value="1"/>
</dbReference>
<dbReference type="Proteomes" id="UP001611450">
    <property type="component" value="Unassembled WGS sequence"/>
</dbReference>
<reference evidence="2 3" key="1">
    <citation type="submission" date="2024-10" db="EMBL/GenBank/DDBJ databases">
        <title>The Natural Products Discovery Center: Release of the First 8490 Sequenced Strains for Exploring Actinobacteria Biosynthetic Diversity.</title>
        <authorList>
            <person name="Kalkreuter E."/>
            <person name="Kautsar S.A."/>
            <person name="Yang D."/>
            <person name="Bader C.D."/>
            <person name="Teijaro C.N."/>
            <person name="Fluegel L."/>
            <person name="Davis C.M."/>
            <person name="Simpson J.R."/>
            <person name="Lauterbach L."/>
            <person name="Steele A.D."/>
            <person name="Gui C."/>
            <person name="Meng S."/>
            <person name="Li G."/>
            <person name="Viehrig K."/>
            <person name="Ye F."/>
            <person name="Su P."/>
            <person name="Kiefer A.F."/>
            <person name="Nichols A."/>
            <person name="Cepeda A.J."/>
            <person name="Yan W."/>
            <person name="Fan B."/>
            <person name="Jiang Y."/>
            <person name="Adhikari A."/>
            <person name="Zheng C.-J."/>
            <person name="Schuster L."/>
            <person name="Cowan T.M."/>
            <person name="Smanski M.J."/>
            <person name="Chevrette M.G."/>
            <person name="De Carvalho L.P.S."/>
            <person name="Shen B."/>
        </authorList>
    </citation>
    <scope>NUCLEOTIDE SEQUENCE [LARGE SCALE GENOMIC DNA]</scope>
    <source>
        <strain evidence="2 3">NPDC019626</strain>
    </source>
</reference>
<evidence type="ECO:0000256" key="1">
    <source>
        <dbReference type="ARBA" id="ARBA00006479"/>
    </source>
</evidence>